<dbReference type="SUPFAM" id="SSF46565">
    <property type="entry name" value="Chaperone J-domain"/>
    <property type="match status" value="1"/>
</dbReference>
<dbReference type="PANTHER" id="PTHR24074">
    <property type="entry name" value="CO-CHAPERONE PROTEIN DJLA"/>
    <property type="match status" value="1"/>
</dbReference>
<feature type="domain" description="J" evidence="3">
    <location>
        <begin position="156"/>
        <end position="217"/>
    </location>
</feature>
<feature type="region of interest" description="Disordered" evidence="1">
    <location>
        <begin position="215"/>
        <end position="249"/>
    </location>
</feature>
<dbReference type="InterPro" id="IPR036869">
    <property type="entry name" value="J_dom_sf"/>
</dbReference>
<keyword evidence="2" id="KW-1133">Transmembrane helix</keyword>
<dbReference type="Pfam" id="PF00226">
    <property type="entry name" value="DnaJ"/>
    <property type="match status" value="1"/>
</dbReference>
<feature type="compositionally biased region" description="Basic residues" evidence="1">
    <location>
        <begin position="551"/>
        <end position="564"/>
    </location>
</feature>
<dbReference type="SMART" id="SM00271">
    <property type="entry name" value="DnaJ"/>
    <property type="match status" value="1"/>
</dbReference>
<evidence type="ECO:0000313" key="5">
    <source>
        <dbReference type="EMBL" id="CAL1166808.1"/>
    </source>
</evidence>
<gene>
    <name evidence="4" type="ORF">C1SCF055_LOCUS38403</name>
</gene>
<dbReference type="Gene3D" id="1.10.287.110">
    <property type="entry name" value="DnaJ domain"/>
    <property type="match status" value="1"/>
</dbReference>
<dbReference type="InterPro" id="IPR001623">
    <property type="entry name" value="DnaJ_domain"/>
</dbReference>
<dbReference type="InterPro" id="IPR050817">
    <property type="entry name" value="DjlA_DnaK_co-chaperone"/>
</dbReference>
<keyword evidence="2" id="KW-0472">Membrane</keyword>
<dbReference type="CDD" id="cd06257">
    <property type="entry name" value="DnaJ"/>
    <property type="match status" value="1"/>
</dbReference>
<evidence type="ECO:0000313" key="7">
    <source>
        <dbReference type="Proteomes" id="UP001152797"/>
    </source>
</evidence>
<dbReference type="OrthoDB" id="412688at2759"/>
<accession>A0A9P1DNS1</accession>
<feature type="region of interest" description="Disordered" evidence="1">
    <location>
        <begin position="545"/>
        <end position="567"/>
    </location>
</feature>
<reference evidence="4" key="1">
    <citation type="submission" date="2022-10" db="EMBL/GenBank/DDBJ databases">
        <authorList>
            <person name="Chen Y."/>
            <person name="Dougan E. K."/>
            <person name="Chan C."/>
            <person name="Rhodes N."/>
            <person name="Thang M."/>
        </authorList>
    </citation>
    <scope>NUCLEOTIDE SEQUENCE</scope>
</reference>
<evidence type="ECO:0000313" key="4">
    <source>
        <dbReference type="EMBL" id="CAI4013433.1"/>
    </source>
</evidence>
<proteinExistence type="predicted"/>
<reference evidence="5" key="2">
    <citation type="submission" date="2024-04" db="EMBL/GenBank/DDBJ databases">
        <authorList>
            <person name="Chen Y."/>
            <person name="Shah S."/>
            <person name="Dougan E. K."/>
            <person name="Thang M."/>
            <person name="Chan C."/>
        </authorList>
    </citation>
    <scope>NUCLEOTIDE SEQUENCE [LARGE SCALE GENOMIC DNA]</scope>
</reference>
<evidence type="ECO:0000259" key="3">
    <source>
        <dbReference type="PROSITE" id="PS50076"/>
    </source>
</evidence>
<keyword evidence="7" id="KW-1185">Reference proteome</keyword>
<protein>
    <submittedName>
        <fullName evidence="6">DnaJ protein homolog (DNAJ-1)</fullName>
    </submittedName>
</protein>
<feature type="transmembrane region" description="Helical" evidence="2">
    <location>
        <begin position="36"/>
        <end position="54"/>
    </location>
</feature>
<evidence type="ECO:0000256" key="2">
    <source>
        <dbReference type="SAM" id="Phobius"/>
    </source>
</evidence>
<evidence type="ECO:0000256" key="1">
    <source>
        <dbReference type="SAM" id="MobiDB-lite"/>
    </source>
</evidence>
<feature type="compositionally biased region" description="Basic residues" evidence="1">
    <location>
        <begin position="600"/>
        <end position="631"/>
    </location>
</feature>
<organism evidence="4">
    <name type="scientific">Cladocopium goreaui</name>
    <dbReference type="NCBI Taxonomy" id="2562237"/>
    <lineage>
        <taxon>Eukaryota</taxon>
        <taxon>Sar</taxon>
        <taxon>Alveolata</taxon>
        <taxon>Dinophyceae</taxon>
        <taxon>Suessiales</taxon>
        <taxon>Symbiodiniaceae</taxon>
        <taxon>Cladocopium</taxon>
    </lineage>
</organism>
<dbReference type="EMBL" id="CAMXCT030005857">
    <property type="protein sequence ID" value="CAL4800745.1"/>
    <property type="molecule type" value="Genomic_DNA"/>
</dbReference>
<keyword evidence="2" id="KW-0812">Transmembrane</keyword>
<evidence type="ECO:0000313" key="6">
    <source>
        <dbReference type="EMBL" id="CAL4800745.1"/>
    </source>
</evidence>
<feature type="compositionally biased region" description="Low complexity" evidence="1">
    <location>
        <begin position="218"/>
        <end position="231"/>
    </location>
</feature>
<dbReference type="Proteomes" id="UP001152797">
    <property type="component" value="Unassembled WGS sequence"/>
</dbReference>
<dbReference type="AlphaFoldDB" id="A0A9P1DNS1"/>
<dbReference type="EMBL" id="CAMXCT010005857">
    <property type="protein sequence ID" value="CAI4013433.1"/>
    <property type="molecule type" value="Genomic_DNA"/>
</dbReference>
<dbReference type="PROSITE" id="PS50076">
    <property type="entry name" value="DNAJ_2"/>
    <property type="match status" value="1"/>
</dbReference>
<dbReference type="PROSITE" id="PS00636">
    <property type="entry name" value="DNAJ_1"/>
    <property type="match status" value="1"/>
</dbReference>
<sequence>MFLDTEMTHQALCQELDLEQSREVSTSRTERFSWRLKIASLLAVTAVLGLLFFLPEVTAAKSTSLDLISESQSSGGLEIQGIDPKESQATMKSMQKGFHALGDVFGSAFGSGNSKEKLSKGESSLEEAKGAMKKAETAMMNVMQELQSKSGHAQKSLYDILRLQRNASLDEIKSGFKRRALQVHPDKGGNKESFHLVYQAFETLSNPESRKKYDHQLAASAKSKMSKASAKTQTVAPTRPDAPSTAPSGSVDENFANVVETKFLRKLHELLKRLPRDLRQEVFEHDFSQKQRLLLEKWMVGAPADSVPMLTQGSNRKQHNEEDLEQCRLPCSEGKDSKKPKRFKRTAGGLNKYFGSSQRYFAKITFDQVMLHTGEADLPTTLEFLVILTSIKHKMHFCTRRTFEERLQDAVASSAQEHGRNSEELGLRFAVFLQSSFFLGLPVLKSPTVRSLDDLKKLRSCIAPFRDGIRTWGGGRSSLIWHYGLVELEERWQLLQDAVKNMWEGVGMDSTRPLEKLRGWYDSNSAKRNKHLEFWELQHMAVNDKNEHRPQRLRAKKEYKKRRSADKMASDRVIAVRRLLQRWKKLLQKKAQRLESQRLKLLRQRKKQRREQKRQAKLAKRKAKTQRHKAQ</sequence>
<name>A0A9P1DNS1_9DINO</name>
<dbReference type="InterPro" id="IPR018253">
    <property type="entry name" value="DnaJ_domain_CS"/>
</dbReference>
<comment type="caution">
    <text evidence="4">The sequence shown here is derived from an EMBL/GenBank/DDBJ whole genome shotgun (WGS) entry which is preliminary data.</text>
</comment>
<feature type="region of interest" description="Disordered" evidence="1">
    <location>
        <begin position="598"/>
        <end position="631"/>
    </location>
</feature>
<dbReference type="EMBL" id="CAMXCT020005857">
    <property type="protein sequence ID" value="CAL1166808.1"/>
    <property type="molecule type" value="Genomic_DNA"/>
</dbReference>